<protein>
    <submittedName>
        <fullName evidence="1">Uncharacterized protein</fullName>
    </submittedName>
</protein>
<keyword evidence="2" id="KW-1185">Reference proteome</keyword>
<sequence>MRPRQEMALAEIILQERSYKIISSALLKLAFRALNPRSNSMPFFSRTGGIKEPDCQAKLTPPRSLWDALASLRGNKHRQGRSRPRILRTQPSPFNMWLTPEKWLICLHAVITSFFRATNTTCPWRARDKAGEPRRGSNAWLFVQGPFCPPPPSPLRAPYSFVLSQGTRSIPRGELNLETREDQNRRNHDVTPLPHDLSHACYIV</sequence>
<dbReference type="Proteomes" id="UP001412239">
    <property type="component" value="Unassembled WGS sequence"/>
</dbReference>
<reference evidence="1" key="1">
    <citation type="submission" date="2015-10" db="EMBL/GenBank/DDBJ databases">
        <authorList>
            <person name="Regsiter A."/>
            <person name="william w."/>
        </authorList>
    </citation>
    <scope>NUCLEOTIDE SEQUENCE</scope>
    <source>
        <strain evidence="1">Montdore</strain>
    </source>
</reference>
<name>A0A292PQY4_9PEZI</name>
<accession>A0A292PQY4</accession>
<dbReference type="AlphaFoldDB" id="A0A292PQY4"/>
<organism evidence="1 2">
    <name type="scientific">Tuber aestivum</name>
    <name type="common">summer truffle</name>
    <dbReference type="NCBI Taxonomy" id="59557"/>
    <lineage>
        <taxon>Eukaryota</taxon>
        <taxon>Fungi</taxon>
        <taxon>Dikarya</taxon>
        <taxon>Ascomycota</taxon>
        <taxon>Pezizomycotina</taxon>
        <taxon>Pezizomycetes</taxon>
        <taxon>Pezizales</taxon>
        <taxon>Tuberaceae</taxon>
        <taxon>Tuber</taxon>
    </lineage>
</organism>
<evidence type="ECO:0000313" key="2">
    <source>
        <dbReference type="Proteomes" id="UP001412239"/>
    </source>
</evidence>
<proteinExistence type="predicted"/>
<gene>
    <name evidence="1" type="ORF">GSTUAT00005899001</name>
</gene>
<evidence type="ECO:0000313" key="1">
    <source>
        <dbReference type="EMBL" id="CUS09969.1"/>
    </source>
</evidence>
<dbReference type="EMBL" id="LN891061">
    <property type="protein sequence ID" value="CUS09969.1"/>
    <property type="molecule type" value="Genomic_DNA"/>
</dbReference>